<dbReference type="SUPFAM" id="SSF56801">
    <property type="entry name" value="Acetyl-CoA synthetase-like"/>
    <property type="match status" value="1"/>
</dbReference>
<comment type="caution">
    <text evidence="2">The sequence shown here is derived from an EMBL/GenBank/DDBJ whole genome shotgun (WGS) entry which is preliminary data.</text>
</comment>
<proteinExistence type="predicted"/>
<dbReference type="PANTHER" id="PTHR24096">
    <property type="entry name" value="LONG-CHAIN-FATTY-ACID--COA LIGASE"/>
    <property type="match status" value="1"/>
</dbReference>
<keyword evidence="3" id="KW-1185">Reference proteome</keyword>
<protein>
    <submittedName>
        <fullName evidence="2">AMP-binding protein</fullName>
    </submittedName>
</protein>
<dbReference type="InterPro" id="IPR000873">
    <property type="entry name" value="AMP-dep_synth/lig_dom"/>
</dbReference>
<feature type="domain" description="AMP-dependent synthetase/ligase" evidence="1">
    <location>
        <begin position="79"/>
        <end position="337"/>
    </location>
</feature>
<dbReference type="Gene3D" id="3.40.50.12780">
    <property type="entry name" value="N-terminal domain of ligase-like"/>
    <property type="match status" value="1"/>
</dbReference>
<dbReference type="Proteomes" id="UP000679690">
    <property type="component" value="Unassembled WGS sequence"/>
</dbReference>
<evidence type="ECO:0000313" key="2">
    <source>
        <dbReference type="EMBL" id="MBO3741350.1"/>
    </source>
</evidence>
<gene>
    <name evidence="2" type="ORF">J5X75_27960</name>
</gene>
<sequence>MVNLGSLTTLFGPDALSARWVTLMASRGDPLRVDERRKLTQIDFGGGNAWRAALDASVTPRRPTVFTDRPIPDELGAMRSQFSVADLNKLATAWSSWYHAARVRPGDRVAVHITDSFENQIHLTALAQIGAVPVLIDGTLPPEHAIALMERSAPVGIYTDIAHFSMLSDAIRRVPSVTWFHTRESVGPITAPPLPGSALYRHHDDDPVALCHGPGDTGVPELVVWTHRRSVAGARLLLADRRELPDSSVLSAVPQSHPCAMVFTFYALLAGVTLISISNRSADGVIRAARNFRPTTIHALPGLHAAVATADPDPGDLTSVREWMNAGDPVPRAHVRTLGHSAVDSPTPI</sequence>
<dbReference type="Pfam" id="PF00501">
    <property type="entry name" value="AMP-binding"/>
    <property type="match status" value="1"/>
</dbReference>
<evidence type="ECO:0000259" key="1">
    <source>
        <dbReference type="Pfam" id="PF00501"/>
    </source>
</evidence>
<reference evidence="2 3" key="1">
    <citation type="submission" date="2021-03" db="EMBL/GenBank/DDBJ databases">
        <title>Actinoplanes flavus sp. nov., a novel actinomycete isolated from Coconut Palm rhizosphere soil.</title>
        <authorList>
            <person name="Luo X."/>
        </authorList>
    </citation>
    <scope>NUCLEOTIDE SEQUENCE [LARGE SCALE GENOMIC DNA]</scope>
    <source>
        <strain evidence="2 3">NEAU-H7</strain>
    </source>
</reference>
<dbReference type="EMBL" id="JAGFNS010000020">
    <property type="protein sequence ID" value="MBO3741350.1"/>
    <property type="molecule type" value="Genomic_DNA"/>
</dbReference>
<accession>A0ABS3URE8</accession>
<organism evidence="2 3">
    <name type="scientific">Actinoplanes flavus</name>
    <dbReference type="NCBI Taxonomy" id="2820290"/>
    <lineage>
        <taxon>Bacteria</taxon>
        <taxon>Bacillati</taxon>
        <taxon>Actinomycetota</taxon>
        <taxon>Actinomycetes</taxon>
        <taxon>Micromonosporales</taxon>
        <taxon>Micromonosporaceae</taxon>
        <taxon>Actinoplanes</taxon>
    </lineage>
</organism>
<dbReference type="InterPro" id="IPR042099">
    <property type="entry name" value="ANL_N_sf"/>
</dbReference>
<evidence type="ECO:0000313" key="3">
    <source>
        <dbReference type="Proteomes" id="UP000679690"/>
    </source>
</evidence>
<dbReference type="RefSeq" id="WP_208470491.1">
    <property type="nucleotide sequence ID" value="NZ_JAGFNS010000020.1"/>
</dbReference>
<name>A0ABS3URE8_9ACTN</name>